<feature type="transmembrane region" description="Helical" evidence="8">
    <location>
        <begin position="176"/>
        <end position="200"/>
    </location>
</feature>
<dbReference type="EMBL" id="MCGN01000011">
    <property type="protein sequence ID" value="ORY91401.1"/>
    <property type="molecule type" value="Genomic_DNA"/>
</dbReference>
<feature type="compositionally biased region" description="Low complexity" evidence="7">
    <location>
        <begin position="9"/>
        <end position="18"/>
    </location>
</feature>
<comment type="caution">
    <text evidence="9">The sequence shown here is derived from an EMBL/GenBank/DDBJ whole genome shotgun (WGS) entry which is preliminary data.</text>
</comment>
<dbReference type="PANTHER" id="PTHR20855:SF52">
    <property type="entry name" value="ADIPONECTIN RECEPTOR PROTEIN"/>
    <property type="match status" value="1"/>
</dbReference>
<dbReference type="GO" id="GO:0016020">
    <property type="term" value="C:membrane"/>
    <property type="evidence" value="ECO:0007669"/>
    <property type="project" value="UniProtKB-SubCell"/>
</dbReference>
<feature type="transmembrane region" description="Helical" evidence="8">
    <location>
        <begin position="111"/>
        <end position="130"/>
    </location>
</feature>
<proteinExistence type="inferred from homology"/>
<feature type="binding site" evidence="6">
    <location>
        <position position="133"/>
    </location>
    <ligand>
        <name>Zn(2+)</name>
        <dbReference type="ChEBI" id="CHEBI:29105"/>
    </ligand>
</feature>
<organism evidence="9 10">
    <name type="scientific">Syncephalastrum racemosum</name>
    <name type="common">Filamentous fungus</name>
    <dbReference type="NCBI Taxonomy" id="13706"/>
    <lineage>
        <taxon>Eukaryota</taxon>
        <taxon>Fungi</taxon>
        <taxon>Fungi incertae sedis</taxon>
        <taxon>Mucoromycota</taxon>
        <taxon>Mucoromycotina</taxon>
        <taxon>Mucoromycetes</taxon>
        <taxon>Mucorales</taxon>
        <taxon>Syncephalastraceae</taxon>
        <taxon>Syncephalastrum</taxon>
    </lineage>
</organism>
<dbReference type="GO" id="GO:0006882">
    <property type="term" value="P:intracellular zinc ion homeostasis"/>
    <property type="evidence" value="ECO:0007669"/>
    <property type="project" value="TreeGrafter"/>
</dbReference>
<feature type="transmembrane region" description="Helical" evidence="8">
    <location>
        <begin position="151"/>
        <end position="170"/>
    </location>
</feature>
<feature type="binding site" evidence="6">
    <location>
        <position position="279"/>
    </location>
    <ligand>
        <name>Zn(2+)</name>
        <dbReference type="ChEBI" id="CHEBI:29105"/>
    </ligand>
</feature>
<feature type="binding site" evidence="6">
    <location>
        <position position="283"/>
    </location>
    <ligand>
        <name>Zn(2+)</name>
        <dbReference type="ChEBI" id="CHEBI:29105"/>
    </ligand>
</feature>
<dbReference type="InParanoid" id="A0A1X2H320"/>
<feature type="transmembrane region" description="Helical" evidence="8">
    <location>
        <begin position="272"/>
        <end position="295"/>
    </location>
</feature>
<feature type="transmembrane region" description="Helical" evidence="8">
    <location>
        <begin position="240"/>
        <end position="260"/>
    </location>
</feature>
<name>A0A1X2H320_SYNRA</name>
<keyword evidence="4 8" id="KW-1133">Transmembrane helix</keyword>
<evidence type="ECO:0000256" key="5">
    <source>
        <dbReference type="ARBA" id="ARBA00023136"/>
    </source>
</evidence>
<reference evidence="9 10" key="1">
    <citation type="submission" date="2016-07" db="EMBL/GenBank/DDBJ databases">
        <title>Pervasive Adenine N6-methylation of Active Genes in Fungi.</title>
        <authorList>
            <consortium name="DOE Joint Genome Institute"/>
            <person name="Mondo S.J."/>
            <person name="Dannebaum R.O."/>
            <person name="Kuo R.C."/>
            <person name="Labutti K."/>
            <person name="Haridas S."/>
            <person name="Kuo A."/>
            <person name="Salamov A."/>
            <person name="Ahrendt S.R."/>
            <person name="Lipzen A."/>
            <person name="Sullivan W."/>
            <person name="Andreopoulos W.B."/>
            <person name="Clum A."/>
            <person name="Lindquist E."/>
            <person name="Daum C."/>
            <person name="Ramamoorthy G.K."/>
            <person name="Gryganskyi A."/>
            <person name="Culley D."/>
            <person name="Magnuson J.K."/>
            <person name="James T.Y."/>
            <person name="O'Malley M.A."/>
            <person name="Stajich J.E."/>
            <person name="Spatafora J.W."/>
            <person name="Visel A."/>
            <person name="Grigoriev I.V."/>
        </authorList>
    </citation>
    <scope>NUCLEOTIDE SEQUENCE [LARGE SCALE GENOMIC DNA]</scope>
    <source>
        <strain evidence="9 10">NRRL 2496</strain>
    </source>
</reference>
<dbReference type="AlphaFoldDB" id="A0A1X2H320"/>
<keyword evidence="3 8" id="KW-0812">Transmembrane</keyword>
<dbReference type="GO" id="GO:0038023">
    <property type="term" value="F:signaling receptor activity"/>
    <property type="evidence" value="ECO:0007669"/>
    <property type="project" value="TreeGrafter"/>
</dbReference>
<evidence type="ECO:0000313" key="9">
    <source>
        <dbReference type="EMBL" id="ORY91401.1"/>
    </source>
</evidence>
<keyword evidence="5 8" id="KW-0472">Membrane</keyword>
<dbReference type="OMA" id="EPWQQDN"/>
<evidence type="ECO:0000256" key="2">
    <source>
        <dbReference type="ARBA" id="ARBA00007018"/>
    </source>
</evidence>
<evidence type="ECO:0000313" key="10">
    <source>
        <dbReference type="Proteomes" id="UP000242180"/>
    </source>
</evidence>
<evidence type="ECO:0000256" key="6">
    <source>
        <dbReference type="PIRSR" id="PIRSR604254-1"/>
    </source>
</evidence>
<evidence type="ECO:0000256" key="3">
    <source>
        <dbReference type="ARBA" id="ARBA00022692"/>
    </source>
</evidence>
<keyword evidence="10" id="KW-1185">Reference proteome</keyword>
<keyword evidence="6" id="KW-0479">Metal-binding</keyword>
<evidence type="ECO:0000256" key="7">
    <source>
        <dbReference type="SAM" id="MobiDB-lite"/>
    </source>
</evidence>
<sequence length="317" mass="36025">MTIQRRHPSSSAMNSPTSSEDDSTTALLSQGTKGRLLTWNELPAWMQDNGFILSGYRHPSNSYRKCFDSLFYLHNESVNVWSHLLGFILFLGLGAYFLWETPNVHSLTRYDYLYFFSFIFGALVCLGFSSTYHCLSCHSEQVAAQWNRCDYAGITTLIVGSFYPLLYYGFHCHPAMQLFYVVMITSLGGLTAAVVLLPHFRTPAYRWMRTSLFLALGLFGIVPSLHGVFLFGFAKAVDTISIVHLILMGASYVTGALIYGCRIPERWYPGRFDIWFASHQIFHVCVVIALLSHYIGVMRAMDFWHGEDGSIICRDFI</sequence>
<dbReference type="Pfam" id="PF03006">
    <property type="entry name" value="HlyIII"/>
    <property type="match status" value="1"/>
</dbReference>
<dbReference type="STRING" id="13706.A0A1X2H320"/>
<feature type="transmembrane region" description="Helical" evidence="8">
    <location>
        <begin position="80"/>
        <end position="99"/>
    </location>
</feature>
<keyword evidence="6" id="KW-0862">Zinc</keyword>
<dbReference type="PANTHER" id="PTHR20855">
    <property type="entry name" value="ADIPOR/PROGESTIN RECEPTOR-RELATED"/>
    <property type="match status" value="1"/>
</dbReference>
<dbReference type="GO" id="GO:0046872">
    <property type="term" value="F:metal ion binding"/>
    <property type="evidence" value="ECO:0007669"/>
    <property type="project" value="UniProtKB-KW"/>
</dbReference>
<dbReference type="OrthoDB" id="529367at2759"/>
<comment type="subcellular location">
    <subcellularLocation>
        <location evidence="1">Membrane</location>
        <topology evidence="1">Multi-pass membrane protein</topology>
    </subcellularLocation>
</comment>
<dbReference type="InterPro" id="IPR004254">
    <property type="entry name" value="AdipoR/HlyIII-related"/>
</dbReference>
<evidence type="ECO:0000256" key="8">
    <source>
        <dbReference type="SAM" id="Phobius"/>
    </source>
</evidence>
<evidence type="ECO:0000256" key="4">
    <source>
        <dbReference type="ARBA" id="ARBA00022989"/>
    </source>
</evidence>
<dbReference type="Proteomes" id="UP000242180">
    <property type="component" value="Unassembled WGS sequence"/>
</dbReference>
<comment type="similarity">
    <text evidence="2">Belongs to the ADIPOR family.</text>
</comment>
<accession>A0A1X2H320</accession>
<protein>
    <submittedName>
        <fullName evidence="9">Hemolysin-III related-domain-containing protein</fullName>
    </submittedName>
</protein>
<dbReference type="FunCoup" id="A0A1X2H320">
    <property type="interactions" value="51"/>
</dbReference>
<feature type="transmembrane region" description="Helical" evidence="8">
    <location>
        <begin position="212"/>
        <end position="234"/>
    </location>
</feature>
<gene>
    <name evidence="9" type="ORF">BCR43DRAFT_499024</name>
</gene>
<evidence type="ECO:0000256" key="1">
    <source>
        <dbReference type="ARBA" id="ARBA00004141"/>
    </source>
</evidence>
<feature type="region of interest" description="Disordered" evidence="7">
    <location>
        <begin position="1"/>
        <end position="25"/>
    </location>
</feature>